<reference evidence="2 3" key="1">
    <citation type="submission" date="2021-01" db="EMBL/GenBank/DDBJ databases">
        <title>Whole genome shotgun sequence of Microbispora corallina NBRC 16416.</title>
        <authorList>
            <person name="Komaki H."/>
            <person name="Tamura T."/>
        </authorList>
    </citation>
    <scope>NUCLEOTIDE SEQUENCE [LARGE SCALE GENOMIC DNA]</scope>
    <source>
        <strain evidence="2 3">NBRC 16416</strain>
    </source>
</reference>
<dbReference type="SMART" id="SM00228">
    <property type="entry name" value="PDZ"/>
    <property type="match status" value="1"/>
</dbReference>
<dbReference type="PANTHER" id="PTHR32060:SF30">
    <property type="entry name" value="CARBOXY-TERMINAL PROCESSING PROTEASE CTPA"/>
    <property type="match status" value="1"/>
</dbReference>
<name>A0ABQ4G2W0_9ACTN</name>
<evidence type="ECO:0000313" key="2">
    <source>
        <dbReference type="EMBL" id="GIH41391.1"/>
    </source>
</evidence>
<evidence type="ECO:0000313" key="3">
    <source>
        <dbReference type="Proteomes" id="UP000603904"/>
    </source>
</evidence>
<dbReference type="Gene3D" id="3.90.226.10">
    <property type="entry name" value="2-enoyl-CoA Hydratase, Chain A, domain 1"/>
    <property type="match status" value="1"/>
</dbReference>
<organism evidence="2 3">
    <name type="scientific">Microbispora corallina</name>
    <dbReference type="NCBI Taxonomy" id="83302"/>
    <lineage>
        <taxon>Bacteria</taxon>
        <taxon>Bacillati</taxon>
        <taxon>Actinomycetota</taxon>
        <taxon>Actinomycetes</taxon>
        <taxon>Streptosporangiales</taxon>
        <taxon>Streptosporangiaceae</taxon>
        <taxon>Microbispora</taxon>
    </lineage>
</organism>
<dbReference type="PANTHER" id="PTHR32060">
    <property type="entry name" value="TAIL-SPECIFIC PROTEASE"/>
    <property type="match status" value="1"/>
</dbReference>
<dbReference type="Pfam" id="PF03572">
    <property type="entry name" value="Peptidase_S41"/>
    <property type="match status" value="1"/>
</dbReference>
<protein>
    <recommendedName>
        <fullName evidence="1">PDZ domain-containing protein</fullName>
    </recommendedName>
</protein>
<dbReference type="SUPFAM" id="SSF50156">
    <property type="entry name" value="PDZ domain-like"/>
    <property type="match status" value="1"/>
</dbReference>
<gene>
    <name evidence="2" type="ORF">Mco01_43910</name>
</gene>
<accession>A0ABQ4G2W0</accession>
<dbReference type="SUPFAM" id="SSF52096">
    <property type="entry name" value="ClpP/crotonase"/>
    <property type="match status" value="1"/>
</dbReference>
<sequence length="472" mass="49172">MTAGLLLFLAAACTGSTPPRTQPSTAADAGKAVCAQPQGNPAPETPTTIDVVEQAYNCILAYYYSGATLDTRSLLTGAFAAFTQELNRNGRDLPEATAPALTGDRKADWAAFEAAYRRTTDQLPDDAGLRERLAAATLQAIVAGLGDDHVRWTHGVQRPPDSYDDDRYDLGLKASVGPQVAGSPGSALPPLFVTAVLGGPAKGAGLRPGDVIESVNGSAPFVDGLVTPAAVTALYPRYPQDGPVTLRLLRQGTGRRWTVTLKPGLYQPDPAVTQPVSSRLLRDGIAYVRLDGFAPDAADRVFTAISRLGTGRTLTGLVLDLRDNGGGSPDEADRLLGGFAHGKVTAYLCAADGACETLRTDDTVPLLGLPLMVLTGRGCASACEHFSSAVKDLHLGRLVGTRTAGAVSGPAQMYLLGNNTVLGLPSKHHLAPDREVVDRIGVAPDHYVPPTPGDAAAGRDPALALALTLLHP</sequence>
<dbReference type="Proteomes" id="UP000603904">
    <property type="component" value="Unassembled WGS sequence"/>
</dbReference>
<dbReference type="SMART" id="SM00245">
    <property type="entry name" value="TSPc"/>
    <property type="match status" value="1"/>
</dbReference>
<dbReference type="EMBL" id="BOOC01000022">
    <property type="protein sequence ID" value="GIH41391.1"/>
    <property type="molecule type" value="Genomic_DNA"/>
</dbReference>
<evidence type="ECO:0000259" key="1">
    <source>
        <dbReference type="PROSITE" id="PS50106"/>
    </source>
</evidence>
<feature type="domain" description="PDZ" evidence="1">
    <location>
        <begin position="173"/>
        <end position="234"/>
    </location>
</feature>
<dbReference type="InterPro" id="IPR005151">
    <property type="entry name" value="Tail-specific_protease"/>
</dbReference>
<dbReference type="Gene3D" id="2.30.42.10">
    <property type="match status" value="1"/>
</dbReference>
<comment type="caution">
    <text evidence="2">The sequence shown here is derived from an EMBL/GenBank/DDBJ whole genome shotgun (WGS) entry which is preliminary data.</text>
</comment>
<dbReference type="InterPro" id="IPR029045">
    <property type="entry name" value="ClpP/crotonase-like_dom_sf"/>
</dbReference>
<proteinExistence type="predicted"/>
<dbReference type="CDD" id="cd06567">
    <property type="entry name" value="Peptidase_S41"/>
    <property type="match status" value="1"/>
</dbReference>
<dbReference type="InterPro" id="IPR036034">
    <property type="entry name" value="PDZ_sf"/>
</dbReference>
<dbReference type="PROSITE" id="PS50106">
    <property type="entry name" value="PDZ"/>
    <property type="match status" value="1"/>
</dbReference>
<dbReference type="InterPro" id="IPR001478">
    <property type="entry name" value="PDZ"/>
</dbReference>
<keyword evidence="3" id="KW-1185">Reference proteome</keyword>